<dbReference type="PANTHER" id="PTHR46743">
    <property type="entry name" value="TEICHOIC ACIDS EXPORT ATP-BINDING PROTEIN TAGH"/>
    <property type="match status" value="1"/>
</dbReference>
<protein>
    <submittedName>
        <fullName evidence="6">ABC transporter ATP-binding protein</fullName>
    </submittedName>
</protein>
<dbReference type="RefSeq" id="WP_190401988.1">
    <property type="nucleotide sequence ID" value="NZ_JACJQB010000003.1"/>
</dbReference>
<dbReference type="EMBL" id="JACJQB010000003">
    <property type="protein sequence ID" value="MBD2187100.1"/>
    <property type="molecule type" value="Genomic_DNA"/>
</dbReference>
<dbReference type="CDD" id="cd03220">
    <property type="entry name" value="ABC_KpsT_Wzt"/>
    <property type="match status" value="1"/>
</dbReference>
<evidence type="ECO:0000256" key="4">
    <source>
        <dbReference type="ARBA" id="ARBA00022840"/>
    </source>
</evidence>
<dbReference type="InterPro" id="IPR029439">
    <property type="entry name" value="Wzt_C"/>
</dbReference>
<feature type="domain" description="ABC transporter" evidence="5">
    <location>
        <begin position="6"/>
        <end position="265"/>
    </location>
</feature>
<dbReference type="Gene3D" id="3.40.50.300">
    <property type="entry name" value="P-loop containing nucleotide triphosphate hydrolases"/>
    <property type="match status" value="1"/>
</dbReference>
<proteinExistence type="inferred from homology"/>
<reference evidence="6 7" key="1">
    <citation type="journal article" date="2020" name="ISME J.">
        <title>Comparative genomics reveals insights into cyanobacterial evolution and habitat adaptation.</title>
        <authorList>
            <person name="Chen M.Y."/>
            <person name="Teng W.K."/>
            <person name="Zhao L."/>
            <person name="Hu C.X."/>
            <person name="Zhou Y.K."/>
            <person name="Han B.P."/>
            <person name="Song L.R."/>
            <person name="Shu W.S."/>
        </authorList>
    </citation>
    <scope>NUCLEOTIDE SEQUENCE [LARGE SCALE GENOMIC DNA]</scope>
    <source>
        <strain evidence="6 7">FACHB-723</strain>
    </source>
</reference>
<dbReference type="InterPro" id="IPR003593">
    <property type="entry name" value="AAA+_ATPase"/>
</dbReference>
<sequence>MSDTVIRVENLSKKYVIGHQKQERYTSLRDVIADKVRGIGNIFNRHAQEQDEAFEEFWALKDVSFEIKQGDRVGIIGRNGAGKSTLLKILSRITEPTSGRISIKGRVASLLEVGTGFHPELTGRENIFLNGAILGMDRFEIKKKFDEIVAFAEVEKFLDTPVKRYSSGMYVRLAFAVAAHLEPEILIVDEVLAVGDSQFQKKCLGKMEDVAEKEGKTIILVSHNLQSVSRLCSVSLWLDHGELRKFDSSKKVIDSYFESSRKVSLNTWKPSESLPNAPFIYEKISVISPDGTTIDSISANQDFEIEFRYKVTVKKLLGRIGLYIRNSDGVVVFSSSNTDRDNFVRREWLCGKFIEKCSIPKNLLIPGKYYLTVSQPTENGGDKIHEDICCFVIDSGDNLLSRDGRQGVIAPLLSWSFL</sequence>
<dbReference type="InterPro" id="IPR027417">
    <property type="entry name" value="P-loop_NTPase"/>
</dbReference>
<evidence type="ECO:0000313" key="6">
    <source>
        <dbReference type="EMBL" id="MBD2187100.1"/>
    </source>
</evidence>
<dbReference type="GO" id="GO:0005524">
    <property type="term" value="F:ATP binding"/>
    <property type="evidence" value="ECO:0007669"/>
    <property type="project" value="UniProtKB-KW"/>
</dbReference>
<dbReference type="PROSITE" id="PS50893">
    <property type="entry name" value="ABC_TRANSPORTER_2"/>
    <property type="match status" value="1"/>
</dbReference>
<comment type="similarity">
    <text evidence="1">Belongs to the ABC transporter superfamily.</text>
</comment>
<name>A0ABR7ZUD7_9CYAN</name>
<keyword evidence="2" id="KW-0813">Transport</keyword>
<dbReference type="InterPro" id="IPR003439">
    <property type="entry name" value="ABC_transporter-like_ATP-bd"/>
</dbReference>
<accession>A0ABR7ZUD7</accession>
<evidence type="ECO:0000256" key="1">
    <source>
        <dbReference type="ARBA" id="ARBA00005417"/>
    </source>
</evidence>
<gene>
    <name evidence="6" type="ORF">H6F41_02945</name>
</gene>
<comment type="caution">
    <text evidence="6">The sequence shown here is derived from an EMBL/GenBank/DDBJ whole genome shotgun (WGS) entry which is preliminary data.</text>
</comment>
<evidence type="ECO:0000259" key="5">
    <source>
        <dbReference type="PROSITE" id="PS50893"/>
    </source>
</evidence>
<keyword evidence="3" id="KW-0547">Nucleotide-binding</keyword>
<dbReference type="InterPro" id="IPR050683">
    <property type="entry name" value="Bact_Polysacc_Export_ATP-bd"/>
</dbReference>
<dbReference type="InterPro" id="IPR015860">
    <property type="entry name" value="ABC_transpr_TagH-like"/>
</dbReference>
<dbReference type="Pfam" id="PF00005">
    <property type="entry name" value="ABC_tran"/>
    <property type="match status" value="1"/>
</dbReference>
<dbReference type="Proteomes" id="UP000642094">
    <property type="component" value="Unassembled WGS sequence"/>
</dbReference>
<evidence type="ECO:0000313" key="7">
    <source>
        <dbReference type="Proteomes" id="UP000642094"/>
    </source>
</evidence>
<dbReference type="Gene3D" id="2.70.50.60">
    <property type="entry name" value="abc- transporter (atp binding component) like domain"/>
    <property type="match status" value="1"/>
</dbReference>
<dbReference type="SUPFAM" id="SSF52540">
    <property type="entry name" value="P-loop containing nucleoside triphosphate hydrolases"/>
    <property type="match status" value="1"/>
</dbReference>
<evidence type="ECO:0000256" key="2">
    <source>
        <dbReference type="ARBA" id="ARBA00022448"/>
    </source>
</evidence>
<dbReference type="PANTHER" id="PTHR46743:SF2">
    <property type="entry name" value="TEICHOIC ACIDS EXPORT ATP-BINDING PROTEIN TAGH"/>
    <property type="match status" value="1"/>
</dbReference>
<organism evidence="6 7">
    <name type="scientific">Pseudanabaena mucicola FACHB-723</name>
    <dbReference type="NCBI Taxonomy" id="2692860"/>
    <lineage>
        <taxon>Bacteria</taxon>
        <taxon>Bacillati</taxon>
        <taxon>Cyanobacteriota</taxon>
        <taxon>Cyanophyceae</taxon>
        <taxon>Pseudanabaenales</taxon>
        <taxon>Pseudanabaenaceae</taxon>
        <taxon>Pseudanabaena</taxon>
    </lineage>
</organism>
<keyword evidence="4 6" id="KW-0067">ATP-binding</keyword>
<evidence type="ECO:0000256" key="3">
    <source>
        <dbReference type="ARBA" id="ARBA00022741"/>
    </source>
</evidence>
<keyword evidence="7" id="KW-1185">Reference proteome</keyword>
<dbReference type="CDD" id="cd10147">
    <property type="entry name" value="Wzt_C-like"/>
    <property type="match status" value="1"/>
</dbReference>
<dbReference type="SMART" id="SM00382">
    <property type="entry name" value="AAA"/>
    <property type="match status" value="1"/>
</dbReference>